<name>A0AA39JHN0_9AGAR</name>
<sequence>MVCALPSKKSSRTSIACLMLSFSTWISSGSSGRLQLGEDVSDTICLVKKSPPSPCTRSRSFPRHSSQAASRGHSCTSLVMSI</sequence>
<evidence type="ECO:0000256" key="1">
    <source>
        <dbReference type="SAM" id="MobiDB-lite"/>
    </source>
</evidence>
<comment type="caution">
    <text evidence="2">The sequence shown here is derived from an EMBL/GenBank/DDBJ whole genome shotgun (WGS) entry which is preliminary data.</text>
</comment>
<dbReference type="AlphaFoldDB" id="A0AA39JHN0"/>
<proteinExistence type="predicted"/>
<organism evidence="2 3">
    <name type="scientific">Armillaria borealis</name>
    <dbReference type="NCBI Taxonomy" id="47425"/>
    <lineage>
        <taxon>Eukaryota</taxon>
        <taxon>Fungi</taxon>
        <taxon>Dikarya</taxon>
        <taxon>Basidiomycota</taxon>
        <taxon>Agaricomycotina</taxon>
        <taxon>Agaricomycetes</taxon>
        <taxon>Agaricomycetidae</taxon>
        <taxon>Agaricales</taxon>
        <taxon>Marasmiineae</taxon>
        <taxon>Physalacriaceae</taxon>
        <taxon>Armillaria</taxon>
    </lineage>
</organism>
<dbReference type="Proteomes" id="UP001175226">
    <property type="component" value="Unassembled WGS sequence"/>
</dbReference>
<reference evidence="2" key="1">
    <citation type="submission" date="2023-06" db="EMBL/GenBank/DDBJ databases">
        <authorList>
            <consortium name="Lawrence Berkeley National Laboratory"/>
            <person name="Ahrendt S."/>
            <person name="Sahu N."/>
            <person name="Indic B."/>
            <person name="Wong-Bajracharya J."/>
            <person name="Merenyi Z."/>
            <person name="Ke H.-M."/>
            <person name="Monk M."/>
            <person name="Kocsube S."/>
            <person name="Drula E."/>
            <person name="Lipzen A."/>
            <person name="Balint B."/>
            <person name="Henrissat B."/>
            <person name="Andreopoulos B."/>
            <person name="Martin F.M."/>
            <person name="Harder C.B."/>
            <person name="Rigling D."/>
            <person name="Ford K.L."/>
            <person name="Foster G.D."/>
            <person name="Pangilinan J."/>
            <person name="Papanicolaou A."/>
            <person name="Barry K."/>
            <person name="LaButti K."/>
            <person name="Viragh M."/>
            <person name="Koriabine M."/>
            <person name="Yan M."/>
            <person name="Riley R."/>
            <person name="Champramary S."/>
            <person name="Plett K.L."/>
            <person name="Tsai I.J."/>
            <person name="Slot J."/>
            <person name="Sipos G."/>
            <person name="Plett J."/>
            <person name="Nagy L.G."/>
            <person name="Grigoriev I.V."/>
        </authorList>
    </citation>
    <scope>NUCLEOTIDE SEQUENCE</scope>
    <source>
        <strain evidence="2">FPL87.14</strain>
    </source>
</reference>
<gene>
    <name evidence="2" type="ORF">EV421DRAFT_1806950</name>
</gene>
<feature type="compositionally biased region" description="Polar residues" evidence="1">
    <location>
        <begin position="55"/>
        <end position="82"/>
    </location>
</feature>
<protein>
    <submittedName>
        <fullName evidence="2">Uncharacterized protein</fullName>
    </submittedName>
</protein>
<accession>A0AA39JHN0</accession>
<feature type="region of interest" description="Disordered" evidence="1">
    <location>
        <begin position="52"/>
        <end position="82"/>
    </location>
</feature>
<evidence type="ECO:0000313" key="2">
    <source>
        <dbReference type="EMBL" id="KAK0442926.1"/>
    </source>
</evidence>
<dbReference type="EMBL" id="JAUEPT010000024">
    <property type="protein sequence ID" value="KAK0442926.1"/>
    <property type="molecule type" value="Genomic_DNA"/>
</dbReference>
<keyword evidence="3" id="KW-1185">Reference proteome</keyword>
<feature type="non-terminal residue" evidence="2">
    <location>
        <position position="1"/>
    </location>
</feature>
<evidence type="ECO:0000313" key="3">
    <source>
        <dbReference type="Proteomes" id="UP001175226"/>
    </source>
</evidence>